<proteinExistence type="predicted"/>
<dbReference type="AlphaFoldDB" id="A0AAN8G1F0"/>
<reference evidence="1 2" key="1">
    <citation type="submission" date="2019-10" db="EMBL/GenBank/DDBJ databases">
        <title>Assembly and Annotation for the nematode Trichostrongylus colubriformis.</title>
        <authorList>
            <person name="Martin J."/>
        </authorList>
    </citation>
    <scope>NUCLEOTIDE SEQUENCE [LARGE SCALE GENOMIC DNA]</scope>
    <source>
        <strain evidence="1">G859</strain>
        <tissue evidence="1">Whole worm</tissue>
    </source>
</reference>
<protein>
    <submittedName>
        <fullName evidence="1">Uncharacterized protein</fullName>
    </submittedName>
</protein>
<dbReference type="EMBL" id="WIXE01006344">
    <property type="protein sequence ID" value="KAK5981385.1"/>
    <property type="molecule type" value="Genomic_DNA"/>
</dbReference>
<evidence type="ECO:0000313" key="2">
    <source>
        <dbReference type="Proteomes" id="UP001331761"/>
    </source>
</evidence>
<dbReference type="Proteomes" id="UP001331761">
    <property type="component" value="Unassembled WGS sequence"/>
</dbReference>
<comment type="caution">
    <text evidence="1">The sequence shown here is derived from an EMBL/GenBank/DDBJ whole genome shotgun (WGS) entry which is preliminary data.</text>
</comment>
<gene>
    <name evidence="1" type="ORF">GCK32_022561</name>
</gene>
<name>A0AAN8G1F0_TRICO</name>
<organism evidence="1 2">
    <name type="scientific">Trichostrongylus colubriformis</name>
    <name type="common">Black scour worm</name>
    <dbReference type="NCBI Taxonomy" id="6319"/>
    <lineage>
        <taxon>Eukaryota</taxon>
        <taxon>Metazoa</taxon>
        <taxon>Ecdysozoa</taxon>
        <taxon>Nematoda</taxon>
        <taxon>Chromadorea</taxon>
        <taxon>Rhabditida</taxon>
        <taxon>Rhabditina</taxon>
        <taxon>Rhabditomorpha</taxon>
        <taxon>Strongyloidea</taxon>
        <taxon>Trichostrongylidae</taxon>
        <taxon>Trichostrongylus</taxon>
    </lineage>
</organism>
<sequence>MADSTKMDTSSYNVPSSETMLDGEQQILLELLEEGSTPYAKV</sequence>
<evidence type="ECO:0000313" key="1">
    <source>
        <dbReference type="EMBL" id="KAK5981385.1"/>
    </source>
</evidence>
<feature type="non-terminal residue" evidence="1">
    <location>
        <position position="42"/>
    </location>
</feature>
<keyword evidence="2" id="KW-1185">Reference proteome</keyword>
<accession>A0AAN8G1F0</accession>